<evidence type="ECO:0000313" key="3">
    <source>
        <dbReference type="EMBL" id="GJN93171.1"/>
    </source>
</evidence>
<dbReference type="AlphaFoldDB" id="A0AAV5GLE9"/>
<keyword evidence="4" id="KW-1185">Reference proteome</keyword>
<dbReference type="InterPro" id="IPR052965">
    <property type="entry name" value="Pigment-catalase-like"/>
</dbReference>
<evidence type="ECO:0000256" key="2">
    <source>
        <dbReference type="SAM" id="SignalP"/>
    </source>
</evidence>
<feature type="compositionally biased region" description="Gly residues" evidence="1">
    <location>
        <begin position="334"/>
        <end position="359"/>
    </location>
</feature>
<proteinExistence type="predicted"/>
<dbReference type="InterPro" id="IPR009078">
    <property type="entry name" value="Ferritin-like_SF"/>
</dbReference>
<comment type="caution">
    <text evidence="3">The sequence shown here is derived from an EMBL/GenBank/DDBJ whole genome shotgun (WGS) entry which is preliminary data.</text>
</comment>
<reference evidence="3 4" key="1">
    <citation type="submission" date="2021-12" db="EMBL/GenBank/DDBJ databases">
        <title>High titer production of polyol ester of fatty acids by Rhodotorula paludigena BS15 towards product separation-free biomass refinery.</title>
        <authorList>
            <person name="Mano J."/>
            <person name="Ono H."/>
            <person name="Tanaka T."/>
            <person name="Naito K."/>
            <person name="Sushida H."/>
            <person name="Ike M."/>
            <person name="Tokuyasu K."/>
            <person name="Kitaoka M."/>
        </authorList>
    </citation>
    <scope>NUCLEOTIDE SEQUENCE [LARGE SCALE GENOMIC DNA]</scope>
    <source>
        <strain evidence="3 4">BS15</strain>
    </source>
</reference>
<dbReference type="Pfam" id="PF13668">
    <property type="entry name" value="Ferritin_2"/>
    <property type="match status" value="1"/>
</dbReference>
<accession>A0AAV5GLE9</accession>
<feature type="region of interest" description="Disordered" evidence="1">
    <location>
        <begin position="329"/>
        <end position="359"/>
    </location>
</feature>
<dbReference type="CDD" id="cd00657">
    <property type="entry name" value="Ferritin_like"/>
    <property type="match status" value="1"/>
</dbReference>
<feature type="chain" id="PRO_5043910279" evidence="2">
    <location>
        <begin position="19"/>
        <end position="383"/>
    </location>
</feature>
<protein>
    <submittedName>
        <fullName evidence="3">Uncharacterized protein</fullName>
    </submittedName>
</protein>
<evidence type="ECO:0000313" key="4">
    <source>
        <dbReference type="Proteomes" id="UP001342314"/>
    </source>
</evidence>
<organism evidence="3 4">
    <name type="scientific">Rhodotorula paludigena</name>
    <dbReference type="NCBI Taxonomy" id="86838"/>
    <lineage>
        <taxon>Eukaryota</taxon>
        <taxon>Fungi</taxon>
        <taxon>Dikarya</taxon>
        <taxon>Basidiomycota</taxon>
        <taxon>Pucciniomycotina</taxon>
        <taxon>Microbotryomycetes</taxon>
        <taxon>Sporidiobolales</taxon>
        <taxon>Sporidiobolaceae</taxon>
        <taxon>Rhodotorula</taxon>
    </lineage>
</organism>
<name>A0AAV5GLE9_9BASI</name>
<evidence type="ECO:0000256" key="1">
    <source>
        <dbReference type="SAM" id="MobiDB-lite"/>
    </source>
</evidence>
<gene>
    <name evidence="3" type="ORF">Rhopal_006218-T1</name>
</gene>
<keyword evidence="2" id="KW-0732">Signal</keyword>
<dbReference type="EMBL" id="BQKY01000013">
    <property type="protein sequence ID" value="GJN93171.1"/>
    <property type="molecule type" value="Genomic_DNA"/>
</dbReference>
<sequence>MRTALALTALAGIGSVAGLAISNGDIAQLKRDYISSLTRRRLDKRQSVTTGVPDATILNFALALEHLEDNFYSNALQKFKQDDFTKAGFGGLYPVLQQVARDESTHVEFLTSALSAAGATPVEACNYTFPYDGVAGFLALSQVIEGVGVSAYLGAAGSINSTDYLTAAGSILTVEARHNAFIRYLNHYSPFPTPFDAPLSAASVVTLVSPFLGSNCGSSNIPAIMGHPALNVTSTNFTSNAMLSIAPVNSSAVQSNGTVYCGFATALTPTFSTWENGKCVLNSTMTGQTYVMLTTGPSLSDASVLAGPAIIDTDRANVSVSVNTTAGSMTSTMGGSGSGSGSGSSSGSGSGSGSGGGNGASTVQWTAGAGALSLVGGLVVLFA</sequence>
<dbReference type="Proteomes" id="UP001342314">
    <property type="component" value="Unassembled WGS sequence"/>
</dbReference>
<dbReference type="SUPFAM" id="SSF47240">
    <property type="entry name" value="Ferritin-like"/>
    <property type="match status" value="1"/>
</dbReference>
<dbReference type="PANTHER" id="PTHR31694">
    <property type="entry name" value="DESICCATION-LIKE PROTEIN"/>
    <property type="match status" value="1"/>
</dbReference>
<feature type="signal peptide" evidence="2">
    <location>
        <begin position="1"/>
        <end position="18"/>
    </location>
</feature>
<dbReference type="PANTHER" id="PTHR31694:SF26">
    <property type="entry name" value="OS05G0151100 PROTEIN"/>
    <property type="match status" value="1"/>
</dbReference>